<dbReference type="AlphaFoldDB" id="A0A0A0B4N6"/>
<reference evidence="2 3" key="1">
    <citation type="submission" date="2013-10" db="EMBL/GenBank/DDBJ databases">
        <authorList>
            <person name="Wang G."/>
            <person name="Zhuang W."/>
        </authorList>
    </citation>
    <scope>NUCLEOTIDE SEQUENCE [LARGE SCALE GENOMIC DNA]</scope>
    <source>
        <strain evidence="2 3">DSM 20118</strain>
    </source>
</reference>
<dbReference type="SUPFAM" id="SSF52266">
    <property type="entry name" value="SGNH hydrolase"/>
    <property type="match status" value="1"/>
</dbReference>
<dbReference type="Proteomes" id="UP000029833">
    <property type="component" value="Unassembled WGS sequence"/>
</dbReference>
<evidence type="ECO:0000313" key="2">
    <source>
        <dbReference type="EMBL" id="KGM00769.1"/>
    </source>
</evidence>
<name>A0A0A0B4N6_9CELL</name>
<dbReference type="Gene3D" id="3.40.50.1110">
    <property type="entry name" value="SGNH hydrolase"/>
    <property type="match status" value="1"/>
</dbReference>
<dbReference type="InterPro" id="IPR036514">
    <property type="entry name" value="SGNH_hydro_sf"/>
</dbReference>
<dbReference type="EMBL" id="AXNT01000167">
    <property type="protein sequence ID" value="KGM00769.1"/>
    <property type="molecule type" value="Genomic_DNA"/>
</dbReference>
<evidence type="ECO:0000259" key="1">
    <source>
        <dbReference type="Pfam" id="PF13472"/>
    </source>
</evidence>
<accession>A0A0A0B4N6</accession>
<dbReference type="RefSeq" id="WP_034634574.1">
    <property type="nucleotide sequence ID" value="NZ_AXNT01000167.1"/>
</dbReference>
<dbReference type="InterPro" id="IPR013830">
    <property type="entry name" value="SGNH_hydro"/>
</dbReference>
<comment type="caution">
    <text evidence="2">The sequence shown here is derived from an EMBL/GenBank/DDBJ whole genome shotgun (WGS) entry which is preliminary data.</text>
</comment>
<evidence type="ECO:0000313" key="3">
    <source>
        <dbReference type="Proteomes" id="UP000029833"/>
    </source>
</evidence>
<sequence length="209" mass="21303">MPGHVVLLGDSVLDNGAYVPGEPDVVAQLRAELGPAWAATLLAVDGDVVDGVARQLRGLPGGATHLVVSVGGNDALGSAYLLGAGVTSVAAGVELLAGAQAELAERYDAMLDVVLATGLPTAVCTIYDTRLAEPSHAVVRGALALFNDVITRAAFARGVGVLDLRLVCAQDADFANPIEPSAHGGRKIARAVAAWLEPDRPATRSTIVV</sequence>
<protein>
    <recommendedName>
        <fullName evidence="1">SGNH hydrolase-type esterase domain-containing protein</fullName>
    </recommendedName>
</protein>
<gene>
    <name evidence="2" type="ORF">Q760_06110</name>
</gene>
<dbReference type="STRING" id="1408250.Q760_06110"/>
<dbReference type="OrthoDB" id="212722at2"/>
<proteinExistence type="predicted"/>
<feature type="domain" description="SGNH hydrolase-type esterase" evidence="1">
    <location>
        <begin position="7"/>
        <end position="173"/>
    </location>
</feature>
<dbReference type="Pfam" id="PF13472">
    <property type="entry name" value="Lipase_GDSL_2"/>
    <property type="match status" value="1"/>
</dbReference>
<keyword evidence="3" id="KW-1185">Reference proteome</keyword>
<organism evidence="2 3">
    <name type="scientific">Cellulomonas cellasea DSM 20118</name>
    <dbReference type="NCBI Taxonomy" id="1408250"/>
    <lineage>
        <taxon>Bacteria</taxon>
        <taxon>Bacillati</taxon>
        <taxon>Actinomycetota</taxon>
        <taxon>Actinomycetes</taxon>
        <taxon>Micrococcales</taxon>
        <taxon>Cellulomonadaceae</taxon>
        <taxon>Cellulomonas</taxon>
    </lineage>
</organism>